<gene>
    <name evidence="1" type="ORF">HH216_21000</name>
</gene>
<proteinExistence type="predicted"/>
<dbReference type="Proteomes" id="UP000501128">
    <property type="component" value="Chromosome"/>
</dbReference>
<organism evidence="1 2">
    <name type="scientific">Spirosoma rhododendri</name>
    <dbReference type="NCBI Taxonomy" id="2728024"/>
    <lineage>
        <taxon>Bacteria</taxon>
        <taxon>Pseudomonadati</taxon>
        <taxon>Bacteroidota</taxon>
        <taxon>Cytophagia</taxon>
        <taxon>Cytophagales</taxon>
        <taxon>Cytophagaceae</taxon>
        <taxon>Spirosoma</taxon>
    </lineage>
</organism>
<evidence type="ECO:0000313" key="2">
    <source>
        <dbReference type="Proteomes" id="UP000501128"/>
    </source>
</evidence>
<evidence type="ECO:0000313" key="1">
    <source>
        <dbReference type="EMBL" id="QJD80616.1"/>
    </source>
</evidence>
<dbReference type="RefSeq" id="WP_169552601.1">
    <property type="nucleotide sequence ID" value="NZ_CP051677.1"/>
</dbReference>
<dbReference type="KEGG" id="srho:HH216_21000"/>
<dbReference type="AlphaFoldDB" id="A0A7L5DQD8"/>
<accession>A0A7L5DQD8</accession>
<dbReference type="EMBL" id="CP051677">
    <property type="protein sequence ID" value="QJD80616.1"/>
    <property type="molecule type" value="Genomic_DNA"/>
</dbReference>
<sequence>MTMLQIPVSEATARQYQQLSDEQKKAITLLIADSVAETTDLLDIMDYISFKANKRGLTPDVLDDLLAD</sequence>
<keyword evidence="2" id="KW-1185">Reference proteome</keyword>
<name>A0A7L5DQD8_9BACT</name>
<protein>
    <submittedName>
        <fullName evidence="1">Uncharacterized protein</fullName>
    </submittedName>
</protein>
<reference evidence="1 2" key="1">
    <citation type="submission" date="2020-04" db="EMBL/GenBank/DDBJ databases">
        <title>Genome sequencing of novel species.</title>
        <authorList>
            <person name="Heo J."/>
            <person name="Kim S.-J."/>
            <person name="Kim J.-S."/>
            <person name="Hong S.-B."/>
            <person name="Kwon S.-W."/>
        </authorList>
    </citation>
    <scope>NUCLEOTIDE SEQUENCE [LARGE SCALE GENOMIC DNA]</scope>
    <source>
        <strain evidence="1 2">CJU-R4</strain>
    </source>
</reference>